<name>A0ACC3BMG6_PYRYE</name>
<gene>
    <name evidence="1" type="ORF">I4F81_001549</name>
</gene>
<dbReference type="Proteomes" id="UP000798662">
    <property type="component" value="Chromosome 1"/>
</dbReference>
<keyword evidence="2" id="KW-1185">Reference proteome</keyword>
<sequence>MGTRRLATPRGLIDALPAKPLRDHRGRPPEGPVGSDDESALSSDTLRVTARLPLPRHLWLKRPGASVDVLGMAMSNVSPAGPLSCVAAHGESSNASAPADVLRLSAEVGRLRAAHSSPPEPPSPEPALAEPALAEPALAEPALAEPALAEPALAESPSAEPLSAEPLSAEPQSARPPSARPPSAEPLSAEPASPKSPRVHPRSSALMGGGSGALAAAVAAAAAAADRPAAWAPAPNNRSSDVIPQLGDETIPVMGLAEIEYLRNIFNEVDSVGQGWVDLEQFCDLCNLLLVRGASMTVAAIAPDQATEVVDDSFDRCTLDFLFRLVDSGREGRVTLRDWIRASAVFCYGRLPHKLPFVFRFAADADAKTSELHLSESAVRMLIRAVFEVVCVPPGHTWGIARTPPPPGRWPESYHASGALSIEHNPDSLWATAERLMLCDGRMTYAAYLTWAEREPAFSEWVGWVGSRGLRAINVVQSARERSQFVATMEAIGFAEDQLAALPAPVQGVNWSYGKHASPAQSSLNTSAAGQSSTVLSSFEIDFKALTLERLVGEGTFAEVWSGRWLEAPVAVKIFKDRSSAVAMYQLRKQQNQKGGQGPVPEGLSDCTPATDWDADNTQLEVERSQAPSEGLGDSVFDSQAESETSPRSAGQNAFFLREVELLSSLRHPNVLLYMGACVKSSSPLCIVSELVTGGSLHDAIHGRKRLKFTPLMKMRISLDVARGLLYLHSLKPVLLHRDLKSSNVLVDTGTPADVAVEGSSPSRVRAVLCDFGLSRQDVAGTHQSASGEPTALVGTLLTMAPEIVRSERYTSAADVFSFGMVLWELWTGQLPYRGLMPAQLMFEVAIKGTRPNLGPSSGVPPSVATVIRMCWQGEQTQRPSFLEIVRQLQKIAREEMGVTV</sequence>
<protein>
    <submittedName>
        <fullName evidence="1">Uncharacterized protein</fullName>
    </submittedName>
</protein>
<evidence type="ECO:0000313" key="2">
    <source>
        <dbReference type="Proteomes" id="UP000798662"/>
    </source>
</evidence>
<accession>A0ACC3BMG6</accession>
<reference evidence="1" key="1">
    <citation type="submission" date="2019-11" db="EMBL/GenBank/DDBJ databases">
        <title>Nori genome reveals adaptations in red seaweeds to the harsh intertidal environment.</title>
        <authorList>
            <person name="Wang D."/>
            <person name="Mao Y."/>
        </authorList>
    </citation>
    <scope>NUCLEOTIDE SEQUENCE</scope>
    <source>
        <tissue evidence="1">Gametophyte</tissue>
    </source>
</reference>
<dbReference type="EMBL" id="CM020618">
    <property type="protein sequence ID" value="KAK1858950.1"/>
    <property type="molecule type" value="Genomic_DNA"/>
</dbReference>
<proteinExistence type="predicted"/>
<organism evidence="1 2">
    <name type="scientific">Pyropia yezoensis</name>
    <name type="common">Susabi-nori</name>
    <name type="synonym">Porphyra yezoensis</name>
    <dbReference type="NCBI Taxonomy" id="2788"/>
    <lineage>
        <taxon>Eukaryota</taxon>
        <taxon>Rhodophyta</taxon>
        <taxon>Bangiophyceae</taxon>
        <taxon>Bangiales</taxon>
        <taxon>Bangiaceae</taxon>
        <taxon>Pyropia</taxon>
    </lineage>
</organism>
<comment type="caution">
    <text evidence="1">The sequence shown here is derived from an EMBL/GenBank/DDBJ whole genome shotgun (WGS) entry which is preliminary data.</text>
</comment>
<evidence type="ECO:0000313" key="1">
    <source>
        <dbReference type="EMBL" id="KAK1858950.1"/>
    </source>
</evidence>